<gene>
    <name evidence="1" type="ORF">NCTC11532_02564</name>
</gene>
<sequence>MFFKEQIQEINRVVNNLRAQQDLLERQLKDGSISKDQWQQEQKRLAQLTNAYTNNLISAVQEEKDEISNLKFSK</sequence>
<dbReference type="SUPFAM" id="SSF55194">
    <property type="entry name" value="Ribosome recycling factor, RRF"/>
    <property type="match status" value="1"/>
</dbReference>
<evidence type="ECO:0000313" key="2">
    <source>
        <dbReference type="Proteomes" id="UP000255297"/>
    </source>
</evidence>
<evidence type="ECO:0000313" key="1">
    <source>
        <dbReference type="EMBL" id="STY30793.1"/>
    </source>
</evidence>
<dbReference type="InterPro" id="IPR036191">
    <property type="entry name" value="RRF_sf"/>
</dbReference>
<organism evidence="1 2">
    <name type="scientific">Legionella wadsworthii</name>
    <dbReference type="NCBI Taxonomy" id="28088"/>
    <lineage>
        <taxon>Bacteria</taxon>
        <taxon>Pseudomonadati</taxon>
        <taxon>Pseudomonadota</taxon>
        <taxon>Gammaproteobacteria</taxon>
        <taxon>Legionellales</taxon>
        <taxon>Legionellaceae</taxon>
        <taxon>Legionella</taxon>
    </lineage>
</organism>
<accession>A0A378LUD8</accession>
<keyword evidence="2" id="KW-1185">Reference proteome</keyword>
<reference evidence="1 2" key="1">
    <citation type="submission" date="2018-06" db="EMBL/GenBank/DDBJ databases">
        <authorList>
            <consortium name="Pathogen Informatics"/>
            <person name="Doyle S."/>
        </authorList>
    </citation>
    <scope>NUCLEOTIDE SEQUENCE [LARGE SCALE GENOMIC DNA]</scope>
    <source>
        <strain evidence="1 2">NCTC11532</strain>
    </source>
</reference>
<protein>
    <submittedName>
        <fullName evidence="1">Uncharacterized protein</fullName>
    </submittedName>
</protein>
<dbReference type="RefSeq" id="WP_031563378.1">
    <property type="nucleotide sequence ID" value="NZ_CAAAIS010000004.1"/>
</dbReference>
<dbReference type="EMBL" id="UGPB01000001">
    <property type="protein sequence ID" value="STY30793.1"/>
    <property type="molecule type" value="Genomic_DNA"/>
</dbReference>
<name>A0A378LUD8_9GAMM</name>
<proteinExistence type="predicted"/>
<dbReference type="Proteomes" id="UP000255297">
    <property type="component" value="Unassembled WGS sequence"/>
</dbReference>
<dbReference type="AlphaFoldDB" id="A0A378LUD8"/>
<dbReference type="OrthoDB" id="5653179at2"/>